<dbReference type="CDD" id="cd03747">
    <property type="entry name" value="Ntn_PGA_like"/>
    <property type="match status" value="1"/>
</dbReference>
<dbReference type="Proteomes" id="UP000501128">
    <property type="component" value="Chromosome"/>
</dbReference>
<keyword evidence="2" id="KW-0378">Hydrolase</keyword>
<dbReference type="PANTHER" id="PTHR34218:SF4">
    <property type="entry name" value="ACYL-HOMOSERINE LACTONE ACYLASE QUIP"/>
    <property type="match status" value="1"/>
</dbReference>
<dbReference type="SUPFAM" id="SSF56235">
    <property type="entry name" value="N-terminal nucleophile aminohydrolases (Ntn hydrolases)"/>
    <property type="match status" value="1"/>
</dbReference>
<dbReference type="PIRSF" id="PIRSF001227">
    <property type="entry name" value="Pen_acylase"/>
    <property type="match status" value="1"/>
</dbReference>
<feature type="binding site" evidence="5">
    <location>
        <position position="382"/>
    </location>
    <ligand>
        <name>Ca(2+)</name>
        <dbReference type="ChEBI" id="CHEBI:29108"/>
    </ligand>
</feature>
<proteinExistence type="inferred from homology"/>
<feature type="chain" id="PRO_5029826728" evidence="7">
    <location>
        <begin position="21"/>
        <end position="845"/>
    </location>
</feature>
<dbReference type="Gene3D" id="2.30.120.10">
    <property type="match status" value="1"/>
</dbReference>
<dbReference type="GO" id="GO:0016811">
    <property type="term" value="F:hydrolase activity, acting on carbon-nitrogen (but not peptide) bonds, in linear amides"/>
    <property type="evidence" value="ECO:0007669"/>
    <property type="project" value="InterPro"/>
</dbReference>
<dbReference type="Gene3D" id="1.10.439.10">
    <property type="entry name" value="Penicillin Amidohydrolase, domain 1"/>
    <property type="match status" value="1"/>
</dbReference>
<keyword evidence="3" id="KW-0865">Zymogen</keyword>
<keyword evidence="5" id="KW-0106">Calcium</keyword>
<keyword evidence="5" id="KW-0479">Metal-binding</keyword>
<feature type="region of interest" description="Disordered" evidence="6">
    <location>
        <begin position="247"/>
        <end position="291"/>
    </location>
</feature>
<dbReference type="RefSeq" id="WP_169549306.1">
    <property type="nucleotide sequence ID" value="NZ_CP051677.1"/>
</dbReference>
<feature type="signal peptide" evidence="7">
    <location>
        <begin position="1"/>
        <end position="20"/>
    </location>
</feature>
<dbReference type="GO" id="GO:0017000">
    <property type="term" value="P:antibiotic biosynthetic process"/>
    <property type="evidence" value="ECO:0007669"/>
    <property type="project" value="InterPro"/>
</dbReference>
<evidence type="ECO:0000256" key="1">
    <source>
        <dbReference type="ARBA" id="ARBA00006586"/>
    </source>
</evidence>
<dbReference type="Gene3D" id="1.10.1400.10">
    <property type="match status" value="1"/>
</dbReference>
<feature type="binding site" evidence="5">
    <location>
        <position position="181"/>
    </location>
    <ligand>
        <name>Ca(2+)</name>
        <dbReference type="ChEBI" id="CHEBI:29108"/>
    </ligand>
</feature>
<organism evidence="8 9">
    <name type="scientific">Spirosoma rhododendri</name>
    <dbReference type="NCBI Taxonomy" id="2728024"/>
    <lineage>
        <taxon>Bacteria</taxon>
        <taxon>Pseudomonadati</taxon>
        <taxon>Bacteroidota</taxon>
        <taxon>Cytophagia</taxon>
        <taxon>Cytophagales</taxon>
        <taxon>Cytophagaceae</taxon>
        <taxon>Spirosoma</taxon>
    </lineage>
</organism>
<reference evidence="8 9" key="1">
    <citation type="submission" date="2020-04" db="EMBL/GenBank/DDBJ databases">
        <title>Genome sequencing of novel species.</title>
        <authorList>
            <person name="Heo J."/>
            <person name="Kim S.-J."/>
            <person name="Kim J.-S."/>
            <person name="Hong S.-B."/>
            <person name="Kwon S.-W."/>
        </authorList>
    </citation>
    <scope>NUCLEOTIDE SEQUENCE [LARGE SCALE GENOMIC DNA]</scope>
    <source>
        <strain evidence="8 9">CJU-R4</strain>
    </source>
</reference>
<evidence type="ECO:0000256" key="7">
    <source>
        <dbReference type="SAM" id="SignalP"/>
    </source>
</evidence>
<evidence type="ECO:0000256" key="4">
    <source>
        <dbReference type="PIRSR" id="PIRSR001227-1"/>
    </source>
</evidence>
<dbReference type="GO" id="GO:0046872">
    <property type="term" value="F:metal ion binding"/>
    <property type="evidence" value="ECO:0007669"/>
    <property type="project" value="UniProtKB-KW"/>
</dbReference>
<comment type="cofactor">
    <cofactor evidence="5">
        <name>Ca(2+)</name>
        <dbReference type="ChEBI" id="CHEBI:29108"/>
    </cofactor>
    <text evidence="5">Binds 1 Ca(2+) ion per dimer.</text>
</comment>
<dbReference type="PANTHER" id="PTHR34218">
    <property type="entry name" value="PEPTIDASE S45 PENICILLIN AMIDASE"/>
    <property type="match status" value="1"/>
</dbReference>
<dbReference type="InterPro" id="IPR014395">
    <property type="entry name" value="Pen/GL7ACA/AHL_acylase"/>
</dbReference>
<keyword evidence="9" id="KW-1185">Reference proteome</keyword>
<name>A0A7L5DJQ2_9BACT</name>
<evidence type="ECO:0000256" key="5">
    <source>
        <dbReference type="PIRSR" id="PIRSR001227-2"/>
    </source>
</evidence>
<comment type="similarity">
    <text evidence="1">Belongs to the peptidase S45 family.</text>
</comment>
<evidence type="ECO:0000256" key="2">
    <source>
        <dbReference type="ARBA" id="ARBA00022801"/>
    </source>
</evidence>
<dbReference type="InterPro" id="IPR043146">
    <property type="entry name" value="Penicillin_amidase_N_B-knob"/>
</dbReference>
<dbReference type="KEGG" id="srho:HH216_02210"/>
<keyword evidence="7" id="KW-0732">Signal</keyword>
<gene>
    <name evidence="8" type="ORF">HH216_02210</name>
</gene>
<evidence type="ECO:0000313" key="8">
    <source>
        <dbReference type="EMBL" id="QJD77363.1"/>
    </source>
</evidence>
<dbReference type="AlphaFoldDB" id="A0A7L5DJQ2"/>
<accession>A0A7L5DJQ2</accession>
<evidence type="ECO:0000256" key="6">
    <source>
        <dbReference type="SAM" id="MobiDB-lite"/>
    </source>
</evidence>
<dbReference type="InterPro" id="IPR029055">
    <property type="entry name" value="Ntn_hydrolases_N"/>
</dbReference>
<feature type="active site" description="Nucleophile" evidence="4">
    <location>
        <position position="307"/>
    </location>
</feature>
<sequence length="845" mass="94374">MLALRYLTVCLFLLSGPLFGQSRSAAKRAVLPPRKGLQQPVEVIRDRWGVNHIYAKNEHDLFYAQGYSAAKDRLFQFEMWRRQATGTVAELLGPQELKRDIGTRLFRFRGDINQELLHYHPHGPQIVGAFVEGINAYVADILKTPEKLPFEFQVLNMKPGFWTPDVVVSRHQGLLGNVRDELKYGRLVSLIGADKLRELNWFHPASNPTQPDLTLHVNGDELFQPILELYEAFRLPLKYQGRLAKADEDEAALTPGPSRDGGPPKTGEGSSTADFAPLSRSGRGAGGEGNANEIDRWFETEKQYTGSNNWVISGDKSVSGYPMLANDPHRSQSTPSLRYWAHLSAPGWNVIGAGEPTLPGISIGHNDYGAWGLTIFETDNEDLYVYDTNPANPNQYRYKGQWVSMRVLTETIPVKGAQATTATLKYTRHGPVVYEDTKNHRAYAIRAAWLERGCAPYLASLRMSQARSWAEFRQACSYSRIPGENMIWAERPTATNPGTIGWQAVGLSPIRKNFSGLVPVPGDGRYEWGGYLPIQQLPNKLNPTEGYVVTANNNLTPVNFPHRDAIGWTWASPNRADRIEEVLNDGKRKNLVDFMALQADYLSLTARTLVPLLQNLSSPEGRTEQAIGYLRKWDFRLDPSSVAASIYVAWEGQLKKAIAQRTIPEKARPYLTTLPTKRVIDWLVTPGLMPGASGDPVAYRDSLLLTCLDKAVAELTDRLGSDTDEWQYGQRNNKHITITHPLSDMVDKAMREKINLGPVARGGYGETVNATGNDLNQTHGATFRILVDTEDWDKTLGINSPGQSGDPASPHYRDLFPIWAENGYFPVFFSKDKIKSVAEQTTVLK</sequence>
<dbReference type="EMBL" id="CP051677">
    <property type="protein sequence ID" value="QJD77363.1"/>
    <property type="molecule type" value="Genomic_DNA"/>
</dbReference>
<dbReference type="InterPro" id="IPR023343">
    <property type="entry name" value="Penicillin_amidase_dom1"/>
</dbReference>
<protein>
    <submittedName>
        <fullName evidence="8">Penicillin acylase family protein</fullName>
    </submittedName>
</protein>
<dbReference type="Gene3D" id="3.60.20.10">
    <property type="entry name" value="Glutamine Phosphoribosylpyrophosphate, subunit 1, domain 1"/>
    <property type="match status" value="1"/>
</dbReference>
<dbReference type="InterPro" id="IPR002692">
    <property type="entry name" value="S45"/>
</dbReference>
<dbReference type="Pfam" id="PF01804">
    <property type="entry name" value="Penicil_amidase"/>
    <property type="match status" value="1"/>
</dbReference>
<evidence type="ECO:0000256" key="3">
    <source>
        <dbReference type="ARBA" id="ARBA00023145"/>
    </source>
</evidence>
<dbReference type="InterPro" id="IPR043147">
    <property type="entry name" value="Penicillin_amidase_A-knob"/>
</dbReference>
<evidence type="ECO:0000313" key="9">
    <source>
        <dbReference type="Proteomes" id="UP000501128"/>
    </source>
</evidence>
<feature type="binding site" evidence="5">
    <location>
        <position position="379"/>
    </location>
    <ligand>
        <name>Ca(2+)</name>
        <dbReference type="ChEBI" id="CHEBI:29108"/>
    </ligand>
</feature>